<evidence type="ECO:0000313" key="3">
    <source>
        <dbReference type="Proteomes" id="UP000266673"/>
    </source>
</evidence>
<name>A0A397V9M7_9GLOM</name>
<feature type="region of interest" description="Disordered" evidence="1">
    <location>
        <begin position="484"/>
        <end position="511"/>
    </location>
</feature>
<evidence type="ECO:0000256" key="1">
    <source>
        <dbReference type="SAM" id="MobiDB-lite"/>
    </source>
</evidence>
<dbReference type="OrthoDB" id="2439588at2759"/>
<comment type="caution">
    <text evidence="2">The sequence shown here is derived from an EMBL/GenBank/DDBJ whole genome shotgun (WGS) entry which is preliminary data.</text>
</comment>
<dbReference type="EMBL" id="QKWP01000658">
    <property type="protein sequence ID" value="RIB16673.1"/>
    <property type="molecule type" value="Genomic_DNA"/>
</dbReference>
<keyword evidence="3" id="KW-1185">Reference proteome</keyword>
<feature type="compositionally biased region" description="Basic and acidic residues" evidence="1">
    <location>
        <begin position="501"/>
        <end position="511"/>
    </location>
</feature>
<organism evidence="2 3">
    <name type="scientific">Gigaspora rosea</name>
    <dbReference type="NCBI Taxonomy" id="44941"/>
    <lineage>
        <taxon>Eukaryota</taxon>
        <taxon>Fungi</taxon>
        <taxon>Fungi incertae sedis</taxon>
        <taxon>Mucoromycota</taxon>
        <taxon>Glomeromycotina</taxon>
        <taxon>Glomeromycetes</taxon>
        <taxon>Diversisporales</taxon>
        <taxon>Gigasporaceae</taxon>
        <taxon>Gigaspora</taxon>
    </lineage>
</organism>
<gene>
    <name evidence="2" type="ORF">C2G38_2189290</name>
</gene>
<reference evidence="2 3" key="1">
    <citation type="submission" date="2018-06" db="EMBL/GenBank/DDBJ databases">
        <title>Comparative genomics reveals the genomic features of Rhizophagus irregularis, R. cerebriforme, R. diaphanum and Gigaspora rosea, and their symbiotic lifestyle signature.</title>
        <authorList>
            <person name="Morin E."/>
            <person name="San Clemente H."/>
            <person name="Chen E.C.H."/>
            <person name="De La Providencia I."/>
            <person name="Hainaut M."/>
            <person name="Kuo A."/>
            <person name="Kohler A."/>
            <person name="Murat C."/>
            <person name="Tang N."/>
            <person name="Roy S."/>
            <person name="Loubradou J."/>
            <person name="Henrissat B."/>
            <person name="Grigoriev I.V."/>
            <person name="Corradi N."/>
            <person name="Roux C."/>
            <person name="Martin F.M."/>
        </authorList>
    </citation>
    <scope>NUCLEOTIDE SEQUENCE [LARGE SCALE GENOMIC DNA]</scope>
    <source>
        <strain evidence="2 3">DAOM 194757</strain>
    </source>
</reference>
<protein>
    <submittedName>
        <fullName evidence="2">Uncharacterized protein</fullName>
    </submittedName>
</protein>
<dbReference type="Proteomes" id="UP000266673">
    <property type="component" value="Unassembled WGS sequence"/>
</dbReference>
<dbReference type="AlphaFoldDB" id="A0A397V9M7"/>
<proteinExistence type="predicted"/>
<sequence>MFNIHQYFIRKFAEWNICGYLDECQIQDFNKKIEVYINSLELIAKTKKDGRADQAGARPDYQLATDWKARNSQETVNTPSPECSSDLVIGCSYSIAGKRYQAEELVENTPIKKNRSELELLTTPPPMIATIPTKDLSIYCTAVKAVENVQKKDESANNDPLWWGVLDFREDNVYPCPDNLRAENLLPKAEVDRLINALKGAIKEEKGKISKSTESFLEALVLSDLISIRHLSKECGAYGVSGLYYLLRKSAENMKDNEKKGFKLTLEISMFTMMKLFIDKWVTCFAGECQSERTVDMFVVGPYAKTPHTVFLYGENRSDADREDKANRSGANCVGKACDFLYRNSSRETGVGENSGPTHKDNHDKSVTNFIEVIKVAKSQHKKLQNHIIEQCGNKTLPKNLQNELESIFIPFFQIIGMKIRFYLLFQINGDLYGIWDWASEIIPTNDEDIGEANFVARAERMTNILSKRAKVYKLRHPEEFTPRSIKLNQLQTPNKKNNRKERENGHNNDV</sequence>
<evidence type="ECO:0000313" key="2">
    <source>
        <dbReference type="EMBL" id="RIB16673.1"/>
    </source>
</evidence>
<accession>A0A397V9M7</accession>